<sequence>MIPLILSSSAGHTEVVKLLSKKTNIVNYESSAGYSSLQYSAFKGWIRICRLLLDNGVDINMTDNRESTPLTRAASKYPDMLKIDYKDAYGNTPLLLACEEDKKLLCYW</sequence>
<dbReference type="InterPro" id="IPR002110">
    <property type="entry name" value="Ankyrin_rpt"/>
</dbReference>
<keyword evidence="1" id="KW-0677">Repeat</keyword>
<evidence type="ECO:0008006" key="6">
    <source>
        <dbReference type="Google" id="ProtNLM"/>
    </source>
</evidence>
<protein>
    <recommendedName>
        <fullName evidence="6">Ankyrin repeat protein</fullName>
    </recommendedName>
</protein>
<name>A0ABQ9IV38_9CUCU</name>
<gene>
    <name evidence="4" type="ORF">NQ317_000079</name>
</gene>
<dbReference type="SUPFAM" id="SSF48403">
    <property type="entry name" value="Ankyrin repeat"/>
    <property type="match status" value="1"/>
</dbReference>
<dbReference type="InterPro" id="IPR036770">
    <property type="entry name" value="Ankyrin_rpt-contain_sf"/>
</dbReference>
<dbReference type="Pfam" id="PF12796">
    <property type="entry name" value="Ank_2"/>
    <property type="match status" value="1"/>
</dbReference>
<dbReference type="EMBL" id="JAPWTJ010002476">
    <property type="protein sequence ID" value="KAJ8966000.1"/>
    <property type="molecule type" value="Genomic_DNA"/>
</dbReference>
<comment type="caution">
    <text evidence="4">The sequence shown here is derived from an EMBL/GenBank/DDBJ whole genome shotgun (WGS) entry which is preliminary data.</text>
</comment>
<evidence type="ECO:0000256" key="3">
    <source>
        <dbReference type="PROSITE-ProRule" id="PRU00023"/>
    </source>
</evidence>
<accession>A0ABQ9IV38</accession>
<feature type="repeat" description="ANK" evidence="3">
    <location>
        <begin position="32"/>
        <end position="64"/>
    </location>
</feature>
<proteinExistence type="predicted"/>
<reference evidence="4" key="1">
    <citation type="journal article" date="2023" name="Insect Mol. Biol.">
        <title>Genome sequencing provides insights into the evolution of gene families encoding plant cell wall-degrading enzymes in longhorned beetles.</title>
        <authorList>
            <person name="Shin N.R."/>
            <person name="Okamura Y."/>
            <person name="Kirsch R."/>
            <person name="Pauchet Y."/>
        </authorList>
    </citation>
    <scope>NUCLEOTIDE SEQUENCE</scope>
    <source>
        <strain evidence="4">MMC_N1</strain>
    </source>
</reference>
<dbReference type="PROSITE" id="PS50297">
    <property type="entry name" value="ANK_REP_REGION"/>
    <property type="match status" value="1"/>
</dbReference>
<dbReference type="Gene3D" id="1.25.40.20">
    <property type="entry name" value="Ankyrin repeat-containing domain"/>
    <property type="match status" value="1"/>
</dbReference>
<evidence type="ECO:0000313" key="4">
    <source>
        <dbReference type="EMBL" id="KAJ8966000.1"/>
    </source>
</evidence>
<evidence type="ECO:0000256" key="1">
    <source>
        <dbReference type="ARBA" id="ARBA00022737"/>
    </source>
</evidence>
<dbReference type="PROSITE" id="PS50088">
    <property type="entry name" value="ANK_REPEAT"/>
    <property type="match status" value="1"/>
</dbReference>
<keyword evidence="5" id="KW-1185">Reference proteome</keyword>
<organism evidence="4 5">
    <name type="scientific">Molorchus minor</name>
    <dbReference type="NCBI Taxonomy" id="1323400"/>
    <lineage>
        <taxon>Eukaryota</taxon>
        <taxon>Metazoa</taxon>
        <taxon>Ecdysozoa</taxon>
        <taxon>Arthropoda</taxon>
        <taxon>Hexapoda</taxon>
        <taxon>Insecta</taxon>
        <taxon>Pterygota</taxon>
        <taxon>Neoptera</taxon>
        <taxon>Endopterygota</taxon>
        <taxon>Coleoptera</taxon>
        <taxon>Polyphaga</taxon>
        <taxon>Cucujiformia</taxon>
        <taxon>Chrysomeloidea</taxon>
        <taxon>Cerambycidae</taxon>
        <taxon>Lamiinae</taxon>
        <taxon>Monochamini</taxon>
        <taxon>Molorchus</taxon>
    </lineage>
</organism>
<evidence type="ECO:0000313" key="5">
    <source>
        <dbReference type="Proteomes" id="UP001162164"/>
    </source>
</evidence>
<keyword evidence="2 3" id="KW-0040">ANK repeat</keyword>
<dbReference type="Proteomes" id="UP001162164">
    <property type="component" value="Unassembled WGS sequence"/>
</dbReference>
<dbReference type="PANTHER" id="PTHR24171">
    <property type="entry name" value="ANKYRIN REPEAT DOMAIN-CONTAINING PROTEIN 39-RELATED"/>
    <property type="match status" value="1"/>
</dbReference>
<evidence type="ECO:0000256" key="2">
    <source>
        <dbReference type="ARBA" id="ARBA00023043"/>
    </source>
</evidence>
<dbReference type="PANTHER" id="PTHR24171:SF9">
    <property type="entry name" value="ANKYRIN REPEAT DOMAIN-CONTAINING PROTEIN 39"/>
    <property type="match status" value="1"/>
</dbReference>